<organism evidence="14 15">
    <name type="scientific">Candidatus Francisella endociliophora</name>
    <dbReference type="NCBI Taxonomy" id="653937"/>
    <lineage>
        <taxon>Bacteria</taxon>
        <taxon>Pseudomonadati</taxon>
        <taxon>Pseudomonadota</taxon>
        <taxon>Gammaproteobacteria</taxon>
        <taxon>Thiotrichales</taxon>
        <taxon>Francisellaceae</taxon>
        <taxon>Francisella</taxon>
    </lineage>
</organism>
<evidence type="ECO:0000256" key="9">
    <source>
        <dbReference type="ARBA" id="ARBA00023139"/>
    </source>
</evidence>
<dbReference type="RefSeq" id="WP_040009899.1">
    <property type="nucleotide sequence ID" value="NZ_CP009574.1"/>
</dbReference>
<keyword evidence="5 13" id="KW-0813">Transport</keyword>
<evidence type="ECO:0000256" key="6">
    <source>
        <dbReference type="ARBA" id="ARBA00022729"/>
    </source>
</evidence>
<evidence type="ECO:0000256" key="8">
    <source>
        <dbReference type="ARBA" id="ARBA00023136"/>
    </source>
</evidence>
<keyword evidence="12 13" id="KW-0449">Lipoprotein</keyword>
<keyword evidence="7 13" id="KW-0653">Protein transport</keyword>
<keyword evidence="8 13" id="KW-0472">Membrane</keyword>
<dbReference type="Gene3D" id="2.50.20.10">
    <property type="entry name" value="Lipoprotein localisation LolA/LolB/LppX"/>
    <property type="match status" value="1"/>
</dbReference>
<dbReference type="SUPFAM" id="SSF89392">
    <property type="entry name" value="Prokaryotic lipoproteins and lipoprotein localization factors"/>
    <property type="match status" value="1"/>
</dbReference>
<comment type="subcellular location">
    <subcellularLocation>
        <location evidence="1 13">Cell outer membrane</location>
        <topology evidence="1 13">Lipid-anchor</topology>
    </subcellularLocation>
</comment>
<evidence type="ECO:0000256" key="2">
    <source>
        <dbReference type="ARBA" id="ARBA00009696"/>
    </source>
</evidence>
<dbReference type="NCBIfam" id="TIGR00548">
    <property type="entry name" value="lolB"/>
    <property type="match status" value="1"/>
</dbReference>
<comment type="similarity">
    <text evidence="2 13">Belongs to the LolB family.</text>
</comment>
<proteinExistence type="inferred from homology"/>
<dbReference type="AlphaFoldDB" id="A0A097EQ99"/>
<dbReference type="HAMAP" id="MF_00233">
    <property type="entry name" value="LolB"/>
    <property type="match status" value="1"/>
</dbReference>
<evidence type="ECO:0000256" key="13">
    <source>
        <dbReference type="HAMAP-Rule" id="MF_00233"/>
    </source>
</evidence>
<dbReference type="InterPro" id="IPR004565">
    <property type="entry name" value="OM_lipoprot_LolB"/>
</dbReference>
<dbReference type="eggNOG" id="COG3017">
    <property type="taxonomic scope" value="Bacteria"/>
</dbReference>
<dbReference type="OrthoDB" id="9797618at2"/>
<keyword evidence="15" id="KW-1185">Reference proteome</keyword>
<evidence type="ECO:0000256" key="5">
    <source>
        <dbReference type="ARBA" id="ARBA00022448"/>
    </source>
</evidence>
<evidence type="ECO:0000256" key="1">
    <source>
        <dbReference type="ARBA" id="ARBA00004459"/>
    </source>
</evidence>
<dbReference type="KEGG" id="frf:LO80_06920"/>
<accession>A0A097EQ99</accession>
<dbReference type="PROSITE" id="PS51257">
    <property type="entry name" value="PROKAR_LIPOPROTEIN"/>
    <property type="match status" value="1"/>
</dbReference>
<dbReference type="Proteomes" id="UP000029672">
    <property type="component" value="Chromosome"/>
</dbReference>
<dbReference type="HOGENOM" id="CLU_092816_2_1_6"/>
<dbReference type="GO" id="GO:0009279">
    <property type="term" value="C:cell outer membrane"/>
    <property type="evidence" value="ECO:0007669"/>
    <property type="project" value="UniProtKB-SubCell"/>
</dbReference>
<evidence type="ECO:0000256" key="4">
    <source>
        <dbReference type="ARBA" id="ARBA00016202"/>
    </source>
</evidence>
<keyword evidence="6 13" id="KW-0732">Signal</keyword>
<dbReference type="CDD" id="cd16326">
    <property type="entry name" value="LolB"/>
    <property type="match status" value="1"/>
</dbReference>
<dbReference type="Pfam" id="PF03550">
    <property type="entry name" value="LolB"/>
    <property type="match status" value="1"/>
</dbReference>
<protein>
    <recommendedName>
        <fullName evidence="4 13">Outer-membrane lipoprotein LolB</fullName>
    </recommendedName>
</protein>
<dbReference type="InterPro" id="IPR029046">
    <property type="entry name" value="LolA/LolB/LppX"/>
</dbReference>
<keyword evidence="11 13" id="KW-0998">Cell outer membrane</keyword>
<dbReference type="GO" id="GO:0015031">
    <property type="term" value="P:protein transport"/>
    <property type="evidence" value="ECO:0007669"/>
    <property type="project" value="UniProtKB-KW"/>
</dbReference>
<dbReference type="GO" id="GO:0044874">
    <property type="term" value="P:lipoprotein localization to outer membrane"/>
    <property type="evidence" value="ECO:0007669"/>
    <property type="project" value="UniProtKB-UniRule"/>
</dbReference>
<evidence type="ECO:0000313" key="15">
    <source>
        <dbReference type="Proteomes" id="UP000029672"/>
    </source>
</evidence>
<sequence length="214" mass="24199">MHSTMSKLKIGIKQKLKLAIVYIFTVFLVSCATTDSEISPISEKATYQQDQVQQQLTKLKKWQAKGVIGIIYNNKADSANYIYSQNGNDFSIKLYGPLGIGSVEIYGDLNSVTLENSKGQKAQAKDAKALMLEQLGWYVPVEGLKYWIKAISVPSIEKSIQLNKNNLVDNLTQDGWNIKYKGYELVDDKYPLPSKIRMSRDNLILKIVIKSWQV</sequence>
<evidence type="ECO:0000313" key="14">
    <source>
        <dbReference type="EMBL" id="AIT09721.1"/>
    </source>
</evidence>
<evidence type="ECO:0000256" key="10">
    <source>
        <dbReference type="ARBA" id="ARBA00023186"/>
    </source>
</evidence>
<comment type="subunit">
    <text evidence="3 13">Monomer.</text>
</comment>
<gene>
    <name evidence="13" type="primary">lolB</name>
    <name evidence="14" type="ORF">LO80_06920</name>
</gene>
<evidence type="ECO:0000256" key="12">
    <source>
        <dbReference type="ARBA" id="ARBA00023288"/>
    </source>
</evidence>
<keyword evidence="10 13" id="KW-0143">Chaperone</keyword>
<evidence type="ECO:0000256" key="11">
    <source>
        <dbReference type="ARBA" id="ARBA00023237"/>
    </source>
</evidence>
<name>A0A097EQ99_9GAMM</name>
<evidence type="ECO:0000256" key="7">
    <source>
        <dbReference type="ARBA" id="ARBA00022927"/>
    </source>
</evidence>
<keyword evidence="9 13" id="KW-0564">Palmitate</keyword>
<dbReference type="STRING" id="1547445.LO80_06920"/>
<dbReference type="EMBL" id="CP009574">
    <property type="protein sequence ID" value="AIT09721.1"/>
    <property type="molecule type" value="Genomic_DNA"/>
</dbReference>
<reference evidence="14 15" key="1">
    <citation type="submission" date="2014-10" db="EMBL/GenBank/DDBJ databases">
        <title>Whole genome sequence of Francisella endociliophora strain FSC1006, isolated from a laboratory culture of the marine ciliate Euplotes raikovi.</title>
        <authorList>
            <person name="Granberg M."/>
            <person name="Backman S."/>
            <person name="Lundmark E."/>
            <person name="Nilsson E."/>
            <person name="Karlsson E."/>
            <person name="Thelaus J."/>
            <person name="Ohrman C."/>
            <person name="Larkeryd A."/>
            <person name="Stenberg P."/>
        </authorList>
    </citation>
    <scope>NUCLEOTIDE SEQUENCE [LARGE SCALE GENOMIC DNA]</scope>
    <source>
        <strain evidence="14 15">FSC1006</strain>
    </source>
</reference>
<evidence type="ECO:0000256" key="3">
    <source>
        <dbReference type="ARBA" id="ARBA00011245"/>
    </source>
</evidence>
<comment type="function">
    <text evidence="13">Plays a critical role in the incorporation of lipoproteins in the outer membrane after they are released by the LolA protein.</text>
</comment>